<reference evidence="1 2" key="1">
    <citation type="submission" date="2019-02" db="EMBL/GenBank/DDBJ databases">
        <title>Deep-cultivation of Planctomycetes and their phenomic and genomic characterization uncovers novel biology.</title>
        <authorList>
            <person name="Wiegand S."/>
            <person name="Jogler M."/>
            <person name="Boedeker C."/>
            <person name="Pinto D."/>
            <person name="Vollmers J."/>
            <person name="Rivas-Marin E."/>
            <person name="Kohn T."/>
            <person name="Peeters S.H."/>
            <person name="Heuer A."/>
            <person name="Rast P."/>
            <person name="Oberbeckmann S."/>
            <person name="Bunk B."/>
            <person name="Jeske O."/>
            <person name="Meyerdierks A."/>
            <person name="Storesund J.E."/>
            <person name="Kallscheuer N."/>
            <person name="Luecker S."/>
            <person name="Lage O.M."/>
            <person name="Pohl T."/>
            <person name="Merkel B.J."/>
            <person name="Hornburger P."/>
            <person name="Mueller R.-W."/>
            <person name="Bruemmer F."/>
            <person name="Labrenz M."/>
            <person name="Spormann A.M."/>
            <person name="Op den Camp H."/>
            <person name="Overmann J."/>
            <person name="Amann R."/>
            <person name="Jetten M.S.M."/>
            <person name="Mascher T."/>
            <person name="Medema M.H."/>
            <person name="Devos D.P."/>
            <person name="Kaster A.-K."/>
            <person name="Ovreas L."/>
            <person name="Rohde M."/>
            <person name="Galperin M.Y."/>
            <person name="Jogler C."/>
        </authorList>
    </citation>
    <scope>NUCLEOTIDE SEQUENCE [LARGE SCALE GENOMIC DNA]</scope>
    <source>
        <strain evidence="1 2">Q31a</strain>
    </source>
</reference>
<protein>
    <recommendedName>
        <fullName evidence="3">DUF4832 domain-containing protein</fullName>
    </recommendedName>
</protein>
<keyword evidence="2" id="KW-1185">Reference proteome</keyword>
<dbReference type="SUPFAM" id="SSF51445">
    <property type="entry name" value="(Trans)glycosidases"/>
    <property type="match status" value="1"/>
</dbReference>
<evidence type="ECO:0008006" key="3">
    <source>
        <dbReference type="Google" id="ProtNLM"/>
    </source>
</evidence>
<accession>A0A518G9F9</accession>
<dbReference type="Gene3D" id="3.20.20.80">
    <property type="entry name" value="Glycosidases"/>
    <property type="match status" value="1"/>
</dbReference>
<evidence type="ECO:0000313" key="2">
    <source>
        <dbReference type="Proteomes" id="UP000318017"/>
    </source>
</evidence>
<dbReference type="InterPro" id="IPR017853">
    <property type="entry name" value="GH"/>
</dbReference>
<evidence type="ECO:0000313" key="1">
    <source>
        <dbReference type="EMBL" id="QDV25234.1"/>
    </source>
</evidence>
<proteinExistence type="predicted"/>
<dbReference type="AlphaFoldDB" id="A0A518G9F9"/>
<name>A0A518G9F9_9BACT</name>
<dbReference type="KEGG" id="ahel:Q31a_35570"/>
<organism evidence="1 2">
    <name type="scientific">Aureliella helgolandensis</name>
    <dbReference type="NCBI Taxonomy" id="2527968"/>
    <lineage>
        <taxon>Bacteria</taxon>
        <taxon>Pseudomonadati</taxon>
        <taxon>Planctomycetota</taxon>
        <taxon>Planctomycetia</taxon>
        <taxon>Pirellulales</taxon>
        <taxon>Pirellulaceae</taxon>
        <taxon>Aureliella</taxon>
    </lineage>
</organism>
<dbReference type="Proteomes" id="UP000318017">
    <property type="component" value="Chromosome"/>
</dbReference>
<gene>
    <name evidence="1" type="ORF">Q31a_35570</name>
</gene>
<sequence length="425" mass="48865">MYAGKSQLQARHLTSAFACVLAGWLVMDIRQANAADESEFRPIRLQSRITDVQPMTGIVMWQDSRNSRSDSIQLEYSYMRYSDVVQEKGVYDWTAIERVLESVAARKHQAILRFWDTYPGKPTGVPDYLKNLPDYQEVNAPSENRDTGFPDWSHPELQRFILEFYQNFAARYDQDPRLAFLETGFGLWAEYHIYSGPEELGKTFPSKEFQATFLQHLDVVLVQTPWMISQDAHSRQRAPFASQRKLIDLHFGVFDDSFHLAWEPGYNLEGWTFFVLKRYRKSPAGGEILFPNQKQEKYVAENWATEARNFGITFIIGEQWPQWTTDERIQQHGLACGYKFKILAFDSRPHESRITITNTGVAPIYYDAFVAVNGVRADESLKFLQPGETRQLAVPSGGQAPQLTIECDRLVAGQRISFDALLEGE</sequence>
<dbReference type="EMBL" id="CP036298">
    <property type="protein sequence ID" value="QDV25234.1"/>
    <property type="molecule type" value="Genomic_DNA"/>
</dbReference>